<dbReference type="RefSeq" id="WP_134439609.1">
    <property type="nucleotide sequence ID" value="NZ_LXQC01000113.1"/>
</dbReference>
<comment type="catalytic activity">
    <reaction evidence="7 8">
        <text>L-histidinol phosphate + H2O = L-histidinol + phosphate</text>
        <dbReference type="Rhea" id="RHEA:14465"/>
        <dbReference type="ChEBI" id="CHEBI:15377"/>
        <dbReference type="ChEBI" id="CHEBI:43474"/>
        <dbReference type="ChEBI" id="CHEBI:57699"/>
        <dbReference type="ChEBI" id="CHEBI:57980"/>
        <dbReference type="EC" id="3.1.3.15"/>
    </reaction>
</comment>
<dbReference type="Gene3D" id="3.20.20.140">
    <property type="entry name" value="Metal-dependent hydrolases"/>
    <property type="match status" value="1"/>
</dbReference>
<dbReference type="PANTHER" id="PTHR21039:SF0">
    <property type="entry name" value="HISTIDINOL-PHOSPHATASE"/>
    <property type="match status" value="1"/>
</dbReference>
<comment type="pathway">
    <text evidence="1 8">Amino-acid biosynthesis; L-histidine biosynthesis; L-histidine from 5-phospho-alpha-D-ribose 1-diphosphate: step 8/9.</text>
</comment>
<dbReference type="InterPro" id="IPR004013">
    <property type="entry name" value="PHP_dom"/>
</dbReference>
<dbReference type="OrthoDB" id="9775255at2"/>
<evidence type="ECO:0000256" key="1">
    <source>
        <dbReference type="ARBA" id="ARBA00004970"/>
    </source>
</evidence>
<dbReference type="UniPathway" id="UPA00031">
    <property type="reaction ID" value="UER00013"/>
</dbReference>
<dbReference type="AlphaFoldDB" id="A0A4Y8PF31"/>
<evidence type="ECO:0000256" key="8">
    <source>
        <dbReference type="RuleBase" id="RU366003"/>
    </source>
</evidence>
<dbReference type="Pfam" id="PF13263">
    <property type="entry name" value="PHP_C"/>
    <property type="match status" value="1"/>
</dbReference>
<dbReference type="SUPFAM" id="SSF89550">
    <property type="entry name" value="PHP domain-like"/>
    <property type="match status" value="1"/>
</dbReference>
<sequence>MKIFADYHMHPQGHKLQPYTHQLLDPWAEACIQKEIGYFCFTDHDRYREGVDFSLFREWKQKYPGLNIGIGIERDNDPLTGKSGLAWVRENWENLDFVLGSVHFIGDWPFDRVGYEAGFSKRSIEEIYRDYVENLCLLIDEGFIDSVAHLDLIKIFNYKPAGKILDFFLPVLEKIKEKNLCLEINVAGLRKPVKEQYPSEEILFKAVELKIPFSIGSDAHSWAEVGKGFTQITDLLIKLGIVEVVVFRGHSRQAMPLNGMKG</sequence>
<evidence type="ECO:0000256" key="6">
    <source>
        <dbReference type="ARBA" id="ARBA00023102"/>
    </source>
</evidence>
<evidence type="ECO:0000256" key="3">
    <source>
        <dbReference type="ARBA" id="ARBA00013085"/>
    </source>
</evidence>
<keyword evidence="6 8" id="KW-0368">Histidine biosynthesis</keyword>
<proteinExistence type="inferred from homology"/>
<evidence type="ECO:0000256" key="4">
    <source>
        <dbReference type="ARBA" id="ARBA00022605"/>
    </source>
</evidence>
<keyword evidence="4 8" id="KW-0028">Amino-acid biosynthesis</keyword>
<dbReference type="EC" id="3.1.3.15" evidence="3 8"/>
<dbReference type="GO" id="GO:0005737">
    <property type="term" value="C:cytoplasm"/>
    <property type="evidence" value="ECO:0007669"/>
    <property type="project" value="TreeGrafter"/>
</dbReference>
<feature type="domain" description="PHP" evidence="9">
    <location>
        <begin position="7"/>
        <end position="185"/>
    </location>
</feature>
<evidence type="ECO:0000256" key="5">
    <source>
        <dbReference type="ARBA" id="ARBA00022801"/>
    </source>
</evidence>
<dbReference type="PANTHER" id="PTHR21039">
    <property type="entry name" value="HISTIDINOL PHOSPHATASE-RELATED"/>
    <property type="match status" value="1"/>
</dbReference>
<dbReference type="InterPro" id="IPR016195">
    <property type="entry name" value="Pol/histidinol_Pase-like"/>
</dbReference>
<keyword evidence="11" id="KW-1185">Reference proteome</keyword>
<keyword evidence="5 8" id="KW-0378">Hydrolase</keyword>
<dbReference type="InterPro" id="IPR010140">
    <property type="entry name" value="Histidinol_P_phosphatase_HisJ"/>
</dbReference>
<gene>
    <name evidence="10" type="ORF">A7Q10_06215</name>
</gene>
<evidence type="ECO:0000259" key="9">
    <source>
        <dbReference type="Pfam" id="PF02811"/>
    </source>
</evidence>
<evidence type="ECO:0000256" key="7">
    <source>
        <dbReference type="ARBA" id="ARBA00049158"/>
    </source>
</evidence>
<protein>
    <recommendedName>
        <fullName evidence="3 8">Histidinol-phosphatase</fullName>
        <shortName evidence="8">HolPase</shortName>
        <ecNumber evidence="3 8">3.1.3.15</ecNumber>
    </recommendedName>
</protein>
<evidence type="ECO:0000313" key="11">
    <source>
        <dbReference type="Proteomes" id="UP000297713"/>
    </source>
</evidence>
<dbReference type="NCBIfam" id="TIGR01856">
    <property type="entry name" value="hisJ_fam"/>
    <property type="match status" value="1"/>
</dbReference>
<accession>A0A4Y8PF31</accession>
<reference evidence="10 11" key="1">
    <citation type="submission" date="2016-05" db="EMBL/GenBank/DDBJ databases">
        <title>Diversity and Homogeneity among Thermoacidophilic Verrucomicrobia Methanotrophs Linked with Geographical Origin.</title>
        <authorList>
            <person name="Erikstad H.-A."/>
            <person name="Smestad N.B."/>
            <person name="Ceballos R.M."/>
            <person name="Birkeland N.-K."/>
        </authorList>
    </citation>
    <scope>NUCLEOTIDE SEQUENCE [LARGE SCALE GENOMIC DNA]</scope>
    <source>
        <strain evidence="10 11">Phi</strain>
    </source>
</reference>
<dbReference type="EMBL" id="LXQC01000113">
    <property type="protein sequence ID" value="TFE70659.1"/>
    <property type="molecule type" value="Genomic_DNA"/>
</dbReference>
<dbReference type="Proteomes" id="UP000297713">
    <property type="component" value="Unassembled WGS sequence"/>
</dbReference>
<comment type="similarity">
    <text evidence="2 8">Belongs to the PHP hydrolase family. HisK subfamily.</text>
</comment>
<dbReference type="GO" id="GO:0004401">
    <property type="term" value="F:histidinol-phosphatase activity"/>
    <property type="evidence" value="ECO:0007669"/>
    <property type="project" value="UniProtKB-UniRule"/>
</dbReference>
<name>A0A4Y8PF31_9BACT</name>
<organism evidence="10 11">
    <name type="scientific">Methylacidiphilum caldifontis</name>
    <dbReference type="NCBI Taxonomy" id="2795386"/>
    <lineage>
        <taxon>Bacteria</taxon>
        <taxon>Pseudomonadati</taxon>
        <taxon>Verrucomicrobiota</taxon>
        <taxon>Methylacidiphilae</taxon>
        <taxon>Methylacidiphilales</taxon>
        <taxon>Methylacidiphilaceae</taxon>
        <taxon>Methylacidiphilum (ex Ratnadevi et al. 2023)</taxon>
    </lineage>
</organism>
<evidence type="ECO:0000256" key="2">
    <source>
        <dbReference type="ARBA" id="ARBA00009152"/>
    </source>
</evidence>
<dbReference type="GO" id="GO:0000105">
    <property type="term" value="P:L-histidine biosynthetic process"/>
    <property type="evidence" value="ECO:0007669"/>
    <property type="project" value="UniProtKB-UniRule"/>
</dbReference>
<dbReference type="Pfam" id="PF02811">
    <property type="entry name" value="PHP"/>
    <property type="match status" value="1"/>
</dbReference>
<evidence type="ECO:0000313" key="10">
    <source>
        <dbReference type="EMBL" id="TFE70659.1"/>
    </source>
</evidence>
<comment type="caution">
    <text evidence="10">The sequence shown here is derived from an EMBL/GenBank/DDBJ whole genome shotgun (WGS) entry which is preliminary data.</text>
</comment>